<evidence type="ECO:0000256" key="1">
    <source>
        <dbReference type="SAM" id="Coils"/>
    </source>
</evidence>
<dbReference type="KEGG" id="spu:765039"/>
<dbReference type="SUPFAM" id="SSF57850">
    <property type="entry name" value="RING/U-box"/>
    <property type="match status" value="1"/>
</dbReference>
<dbReference type="RefSeq" id="XP_001201921.2">
    <property type="nucleotide sequence ID" value="XM_001201921.4"/>
</dbReference>
<dbReference type="EnsemblMetazoa" id="XM_001201921">
    <property type="protein sequence ID" value="XP_001201921"/>
    <property type="gene ID" value="LOC765039"/>
</dbReference>
<reference evidence="2" key="2">
    <citation type="submission" date="2021-01" db="UniProtKB">
        <authorList>
            <consortium name="EnsemblMetazoa"/>
        </authorList>
    </citation>
    <scope>IDENTIFICATION</scope>
</reference>
<keyword evidence="1" id="KW-0175">Coiled coil</keyword>
<evidence type="ECO:0000313" key="2">
    <source>
        <dbReference type="EnsemblMetazoa" id="XP_001201921"/>
    </source>
</evidence>
<keyword evidence="3" id="KW-1185">Reference proteome</keyword>
<organism evidence="2 3">
    <name type="scientific">Strongylocentrotus purpuratus</name>
    <name type="common">Purple sea urchin</name>
    <dbReference type="NCBI Taxonomy" id="7668"/>
    <lineage>
        <taxon>Eukaryota</taxon>
        <taxon>Metazoa</taxon>
        <taxon>Echinodermata</taxon>
        <taxon>Eleutherozoa</taxon>
        <taxon>Echinozoa</taxon>
        <taxon>Echinoidea</taxon>
        <taxon>Euechinoidea</taxon>
        <taxon>Echinacea</taxon>
        <taxon>Camarodonta</taxon>
        <taxon>Echinidea</taxon>
        <taxon>Strongylocentrotidae</taxon>
        <taxon>Strongylocentrotus</taxon>
    </lineage>
</organism>
<dbReference type="InParanoid" id="A0A7M7G1J4"/>
<dbReference type="GeneID" id="765039"/>
<name>A0A7M7G1J4_STRPU</name>
<dbReference type="AlphaFoldDB" id="A0A7M7G1J4"/>
<dbReference type="InterPro" id="IPR013083">
    <property type="entry name" value="Znf_RING/FYVE/PHD"/>
</dbReference>
<dbReference type="Pfam" id="PF13920">
    <property type="entry name" value="zf-C3HC4_3"/>
    <property type="match status" value="1"/>
</dbReference>
<evidence type="ECO:0000313" key="3">
    <source>
        <dbReference type="Proteomes" id="UP000007110"/>
    </source>
</evidence>
<evidence type="ECO:0008006" key="4">
    <source>
        <dbReference type="Google" id="ProtNLM"/>
    </source>
</evidence>
<protein>
    <recommendedName>
        <fullName evidence="4">RING-type domain-containing protein</fullName>
    </recommendedName>
</protein>
<feature type="coiled-coil region" evidence="1">
    <location>
        <begin position="51"/>
        <end position="78"/>
    </location>
</feature>
<dbReference type="OMA" id="TYPCGHK"/>
<dbReference type="Proteomes" id="UP000007110">
    <property type="component" value="Unassembled WGS sequence"/>
</dbReference>
<dbReference type="OrthoDB" id="6381204at2759"/>
<reference evidence="3" key="1">
    <citation type="submission" date="2015-02" db="EMBL/GenBank/DDBJ databases">
        <title>Genome sequencing for Strongylocentrotus purpuratus.</title>
        <authorList>
            <person name="Murali S."/>
            <person name="Liu Y."/>
            <person name="Vee V."/>
            <person name="English A."/>
            <person name="Wang M."/>
            <person name="Skinner E."/>
            <person name="Han Y."/>
            <person name="Muzny D.M."/>
            <person name="Worley K.C."/>
            <person name="Gibbs R.A."/>
        </authorList>
    </citation>
    <scope>NUCLEOTIDE SEQUENCE</scope>
</reference>
<sequence>MKFFSMSSTPNAKPAVAATPALYLLYRLHEFKQRCKDRRTGQTVSIPPKERQITERDLQILNRKIDKLLRKLDKIDTTEPSPTKDEECVVCLARQAVICTYPCTHRVICRKCFVKTIQMALSQRLLPLRCVVCRSKIKHLEQAPVVDPL</sequence>
<dbReference type="Gene3D" id="3.30.40.10">
    <property type="entry name" value="Zinc/RING finger domain, C3HC4 (zinc finger)"/>
    <property type="match status" value="1"/>
</dbReference>
<accession>A0A7M7G1J4</accession>
<proteinExistence type="predicted"/>